<feature type="binding site" evidence="14">
    <location>
        <position position="199"/>
    </location>
    <ligand>
        <name>NADP(+)</name>
        <dbReference type="ChEBI" id="CHEBI:58349"/>
    </ligand>
</feature>
<dbReference type="InterPro" id="IPR002125">
    <property type="entry name" value="CMP_dCMP_dom"/>
</dbReference>
<dbReference type="SUPFAM" id="SSF53927">
    <property type="entry name" value="Cytidine deaminase-like"/>
    <property type="match status" value="1"/>
</dbReference>
<feature type="domain" description="CMP/dCMP-type deaminase" evidence="16">
    <location>
        <begin position="1"/>
        <end position="122"/>
    </location>
</feature>
<evidence type="ECO:0000256" key="9">
    <source>
        <dbReference type="ARBA" id="ARBA00022857"/>
    </source>
</evidence>
<comment type="function">
    <text evidence="1 12">Converts 2,5-diamino-6-(ribosylamino)-4(3h)-pyrimidinone 5'-phosphate into 5-amino-6-(ribosylamino)-2,4(1h,3h)-pyrimidinedione 5'-phosphate.</text>
</comment>
<dbReference type="PANTHER" id="PTHR38011:SF7">
    <property type="entry name" value="2,5-DIAMINO-6-RIBOSYLAMINO-4(3H)-PYRIMIDINONE 5'-PHOSPHATE REDUCTASE"/>
    <property type="match status" value="1"/>
</dbReference>
<evidence type="ECO:0000256" key="6">
    <source>
        <dbReference type="ARBA" id="ARBA00022619"/>
    </source>
</evidence>
<feature type="binding site" evidence="14">
    <location>
        <position position="183"/>
    </location>
    <ligand>
        <name>substrate</name>
    </ligand>
</feature>
<evidence type="ECO:0000256" key="2">
    <source>
        <dbReference type="ARBA" id="ARBA00004882"/>
    </source>
</evidence>
<feature type="binding site" evidence="14">
    <location>
        <position position="153"/>
    </location>
    <ligand>
        <name>NADP(+)</name>
        <dbReference type="ChEBI" id="CHEBI:58349"/>
    </ligand>
</feature>
<comment type="similarity">
    <text evidence="5 12">In the C-terminal section; belongs to the HTP reductase family.</text>
</comment>
<keyword evidence="11" id="KW-0511">Multifunctional enzyme</keyword>
<keyword evidence="18" id="KW-1185">Reference proteome</keyword>
<dbReference type="Pfam" id="PF01872">
    <property type="entry name" value="RibD_C"/>
    <property type="match status" value="1"/>
</dbReference>
<dbReference type="PIRSF" id="PIRSF006769">
    <property type="entry name" value="RibD"/>
    <property type="match status" value="1"/>
</dbReference>
<comment type="pathway">
    <text evidence="2 12">Cofactor biosynthesis; riboflavin biosynthesis; 5-amino-6-(D-ribitylamino)uracil from GTP: step 2/4.</text>
</comment>
<keyword evidence="9 12" id="KW-0521">NADP</keyword>
<organism evidence="17 18">
    <name type="scientific">Legionella worsleiensis</name>
    <dbReference type="NCBI Taxonomy" id="45076"/>
    <lineage>
        <taxon>Bacteria</taxon>
        <taxon>Pseudomonadati</taxon>
        <taxon>Pseudomonadota</taxon>
        <taxon>Gammaproteobacteria</taxon>
        <taxon>Legionellales</taxon>
        <taxon>Legionellaceae</taxon>
        <taxon>Legionella</taxon>
    </lineage>
</organism>
<feature type="binding site" evidence="15">
    <location>
        <position position="74"/>
    </location>
    <ligand>
        <name>Zn(2+)</name>
        <dbReference type="ChEBI" id="CHEBI:29105"/>
        <note>catalytic</note>
    </ligand>
</feature>
<evidence type="ECO:0000256" key="5">
    <source>
        <dbReference type="ARBA" id="ARBA00007417"/>
    </source>
</evidence>
<evidence type="ECO:0000256" key="11">
    <source>
        <dbReference type="ARBA" id="ARBA00023268"/>
    </source>
</evidence>
<feature type="binding site" evidence="14">
    <location>
        <position position="195"/>
    </location>
    <ligand>
        <name>NADP(+)</name>
        <dbReference type="ChEBI" id="CHEBI:58349"/>
    </ligand>
</feature>
<dbReference type="EC" id="1.1.1.193" evidence="12"/>
<keyword evidence="12" id="KW-0378">Hydrolase</keyword>
<evidence type="ECO:0000256" key="15">
    <source>
        <dbReference type="PIRSR" id="PIRSR006769-3"/>
    </source>
</evidence>
<dbReference type="AlphaFoldDB" id="A0A0W1A5T4"/>
<comment type="pathway">
    <text evidence="3 12">Cofactor biosynthesis; riboflavin biosynthesis; 5-amino-6-(D-ribitylamino)uracil from GTP: step 3/4.</text>
</comment>
<feature type="binding site" evidence="15">
    <location>
        <position position="83"/>
    </location>
    <ligand>
        <name>Zn(2+)</name>
        <dbReference type="ChEBI" id="CHEBI:29105"/>
        <note>catalytic</note>
    </ligand>
</feature>
<dbReference type="Proteomes" id="UP000054662">
    <property type="component" value="Unassembled WGS sequence"/>
</dbReference>
<dbReference type="InterPro" id="IPR050765">
    <property type="entry name" value="Riboflavin_Biosynth_HTPR"/>
</dbReference>
<dbReference type="EC" id="3.5.4.26" evidence="12"/>
<dbReference type="GO" id="GO:0008270">
    <property type="term" value="F:zinc ion binding"/>
    <property type="evidence" value="ECO:0007669"/>
    <property type="project" value="InterPro"/>
</dbReference>
<feature type="binding site" evidence="15">
    <location>
        <position position="49"/>
    </location>
    <ligand>
        <name>Zn(2+)</name>
        <dbReference type="ChEBI" id="CHEBI:29105"/>
        <note>catalytic</note>
    </ligand>
</feature>
<evidence type="ECO:0000256" key="3">
    <source>
        <dbReference type="ARBA" id="ARBA00004910"/>
    </source>
</evidence>
<dbReference type="PROSITE" id="PS00903">
    <property type="entry name" value="CYT_DCMP_DEAMINASES_1"/>
    <property type="match status" value="1"/>
</dbReference>
<keyword evidence="7 12" id="KW-0479">Metal-binding</keyword>
<keyword evidence="6 12" id="KW-0686">Riboflavin biosynthesis</keyword>
<protein>
    <recommendedName>
        <fullName evidence="12">Riboflavin biosynthesis protein RibD</fullName>
    </recommendedName>
    <domain>
        <recommendedName>
            <fullName evidence="12">Diaminohydroxyphosphoribosylaminopyrimidine deaminase</fullName>
            <shortName evidence="12">DRAP deaminase</shortName>
            <ecNumber evidence="12">3.5.4.26</ecNumber>
        </recommendedName>
        <alternativeName>
            <fullName evidence="12">Riboflavin-specific deaminase</fullName>
        </alternativeName>
    </domain>
    <domain>
        <recommendedName>
            <fullName evidence="12">5-amino-6-(5-phosphoribosylamino)uracil reductase</fullName>
            <ecNumber evidence="12">1.1.1.193</ecNumber>
        </recommendedName>
        <alternativeName>
            <fullName evidence="12">HTP reductase</fullName>
        </alternativeName>
    </domain>
</protein>
<proteinExistence type="inferred from homology"/>
<dbReference type="PROSITE" id="PS51747">
    <property type="entry name" value="CYT_DCMP_DEAMINASES_2"/>
    <property type="match status" value="1"/>
</dbReference>
<accession>A0A0W1A5T4</accession>
<evidence type="ECO:0000256" key="14">
    <source>
        <dbReference type="PIRSR" id="PIRSR006769-2"/>
    </source>
</evidence>
<dbReference type="EMBL" id="LNZC01000027">
    <property type="protein sequence ID" value="KTD76703.1"/>
    <property type="molecule type" value="Genomic_DNA"/>
</dbReference>
<dbReference type="PANTHER" id="PTHR38011">
    <property type="entry name" value="DIHYDROFOLATE REDUCTASE FAMILY PROTEIN (AFU_ORTHOLOGUE AFUA_8G06820)"/>
    <property type="match status" value="1"/>
</dbReference>
<gene>
    <name evidence="17" type="primary">ribD</name>
    <name evidence="17" type="ORF">Lwor_1928</name>
</gene>
<name>A0A0W1A5T4_9GAMM</name>
<dbReference type="InterPro" id="IPR002734">
    <property type="entry name" value="RibDG_C"/>
</dbReference>
<dbReference type="CDD" id="cd01284">
    <property type="entry name" value="Riboflavin_deaminase-reductase"/>
    <property type="match status" value="1"/>
</dbReference>
<evidence type="ECO:0000313" key="17">
    <source>
        <dbReference type="EMBL" id="KTD76703.1"/>
    </source>
</evidence>
<keyword evidence="10 12" id="KW-0560">Oxidoreductase</keyword>
<evidence type="ECO:0000256" key="13">
    <source>
        <dbReference type="PIRSR" id="PIRSR006769-1"/>
    </source>
</evidence>
<dbReference type="PATRIC" id="fig|45076.6.peg.2104"/>
<dbReference type="OrthoDB" id="9800865at2"/>
<dbReference type="RefSeq" id="WP_058493705.1">
    <property type="nucleotide sequence ID" value="NZ_CBCRUR010000003.1"/>
</dbReference>
<evidence type="ECO:0000256" key="12">
    <source>
        <dbReference type="PIRNR" id="PIRNR006769"/>
    </source>
</evidence>
<dbReference type="STRING" id="45076.Lwor_1928"/>
<dbReference type="Gene3D" id="3.40.430.10">
    <property type="entry name" value="Dihydrofolate Reductase, subunit A"/>
    <property type="match status" value="1"/>
</dbReference>
<dbReference type="UniPathway" id="UPA00275">
    <property type="reaction ID" value="UER00401"/>
</dbReference>
<evidence type="ECO:0000259" key="16">
    <source>
        <dbReference type="PROSITE" id="PS51747"/>
    </source>
</evidence>
<comment type="catalytic activity">
    <reaction evidence="12">
        <text>5-amino-6-(5-phospho-D-ribitylamino)uracil + NADP(+) = 5-amino-6-(5-phospho-D-ribosylamino)uracil + NADPH + H(+)</text>
        <dbReference type="Rhea" id="RHEA:17845"/>
        <dbReference type="ChEBI" id="CHEBI:15378"/>
        <dbReference type="ChEBI" id="CHEBI:57783"/>
        <dbReference type="ChEBI" id="CHEBI:58349"/>
        <dbReference type="ChEBI" id="CHEBI:58421"/>
        <dbReference type="ChEBI" id="CHEBI:58453"/>
        <dbReference type="EC" id="1.1.1.193"/>
    </reaction>
</comment>
<dbReference type="InterPro" id="IPR016192">
    <property type="entry name" value="APOBEC/CMP_deaminase_Zn-bd"/>
</dbReference>
<dbReference type="GO" id="GO:0008835">
    <property type="term" value="F:diaminohydroxyphosphoribosylaminopyrimidine deaminase activity"/>
    <property type="evidence" value="ECO:0007669"/>
    <property type="project" value="UniProtKB-EC"/>
</dbReference>
<dbReference type="GO" id="GO:0009231">
    <property type="term" value="P:riboflavin biosynthetic process"/>
    <property type="evidence" value="ECO:0007669"/>
    <property type="project" value="UniProtKB-UniPathway"/>
</dbReference>
<keyword evidence="8 12" id="KW-0862">Zinc</keyword>
<comment type="catalytic activity">
    <reaction evidence="12">
        <text>2,5-diamino-6-hydroxy-4-(5-phosphoribosylamino)-pyrimidine + H2O + H(+) = 5-amino-6-(5-phospho-D-ribosylamino)uracil + NH4(+)</text>
        <dbReference type="Rhea" id="RHEA:21868"/>
        <dbReference type="ChEBI" id="CHEBI:15377"/>
        <dbReference type="ChEBI" id="CHEBI:15378"/>
        <dbReference type="ChEBI" id="CHEBI:28938"/>
        <dbReference type="ChEBI" id="CHEBI:58453"/>
        <dbReference type="ChEBI" id="CHEBI:58614"/>
        <dbReference type="EC" id="3.5.4.26"/>
    </reaction>
</comment>
<comment type="cofactor">
    <cofactor evidence="12 15">
        <name>Zn(2+)</name>
        <dbReference type="ChEBI" id="CHEBI:29105"/>
    </cofactor>
    <text evidence="12 15">Binds 1 zinc ion.</text>
</comment>
<evidence type="ECO:0000256" key="10">
    <source>
        <dbReference type="ARBA" id="ARBA00023002"/>
    </source>
</evidence>
<comment type="similarity">
    <text evidence="4 12">In the N-terminal section; belongs to the cytidine and deoxycytidylate deaminase family.</text>
</comment>
<feature type="binding site" evidence="14">
    <location>
        <position position="206"/>
    </location>
    <ligand>
        <name>substrate</name>
    </ligand>
</feature>
<dbReference type="Gene3D" id="3.40.140.10">
    <property type="entry name" value="Cytidine Deaminase, domain 2"/>
    <property type="match status" value="1"/>
</dbReference>
<dbReference type="InterPro" id="IPR016193">
    <property type="entry name" value="Cytidine_deaminase-like"/>
</dbReference>
<reference evidence="17 18" key="1">
    <citation type="submission" date="2015-11" db="EMBL/GenBank/DDBJ databases">
        <title>Genomic analysis of 38 Legionella species identifies large and diverse effector repertoires.</title>
        <authorList>
            <person name="Burstein D."/>
            <person name="Amaro F."/>
            <person name="Zusman T."/>
            <person name="Lifshitz Z."/>
            <person name="Cohen O."/>
            <person name="Gilbert J.A."/>
            <person name="Pupko T."/>
            <person name="Shuman H.A."/>
            <person name="Segal G."/>
        </authorList>
    </citation>
    <scope>NUCLEOTIDE SEQUENCE [LARGE SCALE GENOMIC DNA]</scope>
    <source>
        <strain evidence="17 18">ATCC 49508</strain>
    </source>
</reference>
<dbReference type="NCBIfam" id="TIGR00326">
    <property type="entry name" value="eubact_ribD"/>
    <property type="match status" value="1"/>
</dbReference>
<dbReference type="Pfam" id="PF00383">
    <property type="entry name" value="dCMP_cyt_deam_1"/>
    <property type="match status" value="1"/>
</dbReference>
<evidence type="ECO:0000256" key="4">
    <source>
        <dbReference type="ARBA" id="ARBA00005259"/>
    </source>
</evidence>
<sequence>MHEQFLLAALKQAKLGQGICAPNPSVGAVAVRNGSIIAQDWHRGAGLPHAEQLLLAQFPPKTPGVSLYITLEPCNHWGKTPPCVNAIINHGIEQVYFSFKDPNPIVAENNSTALLEAHGIKVTHLPLPEIDEFYQSYAYWILTRRPRVTVKMAQTLDGKIGLMNHERIMLSNSLCYEFTHKMRATSDVILTSSNTVRADNPLMNARFIDQELAKPVAIIDRDLSLPKEALIFSKASHCHIYYGAPGVSADKKGLKTGAESPHLHHSCFPYPNSTYHATPLKSGRLDLNSVLTHLGEQGYHDVWVEAGGAIFSALHQEGLVHRTYLYIVPVYLGTKAICAYQNSELFDRKHQVSWHEMGDNMIACIDWQEV</sequence>
<feature type="active site" description="Proton donor" evidence="13">
    <location>
        <position position="51"/>
    </location>
</feature>
<evidence type="ECO:0000256" key="7">
    <source>
        <dbReference type="ARBA" id="ARBA00022723"/>
    </source>
</evidence>
<dbReference type="InterPro" id="IPR024072">
    <property type="entry name" value="DHFR-like_dom_sf"/>
</dbReference>
<evidence type="ECO:0000256" key="1">
    <source>
        <dbReference type="ARBA" id="ARBA00002151"/>
    </source>
</evidence>
<evidence type="ECO:0000313" key="18">
    <source>
        <dbReference type="Proteomes" id="UP000054662"/>
    </source>
</evidence>
<dbReference type="GO" id="GO:0008703">
    <property type="term" value="F:5-amino-6-(5-phosphoribosylamino)uracil reductase activity"/>
    <property type="evidence" value="ECO:0007669"/>
    <property type="project" value="UniProtKB-EC"/>
</dbReference>
<comment type="caution">
    <text evidence="17">The sequence shown here is derived from an EMBL/GenBank/DDBJ whole genome shotgun (WGS) entry which is preliminary data.</text>
</comment>
<dbReference type="InterPro" id="IPR004794">
    <property type="entry name" value="Eubact_RibD"/>
</dbReference>
<dbReference type="SUPFAM" id="SSF53597">
    <property type="entry name" value="Dihydrofolate reductase-like"/>
    <property type="match status" value="1"/>
</dbReference>
<evidence type="ECO:0000256" key="8">
    <source>
        <dbReference type="ARBA" id="ARBA00022833"/>
    </source>
</evidence>